<feature type="compositionally biased region" description="Basic and acidic residues" evidence="1">
    <location>
        <begin position="94"/>
        <end position="111"/>
    </location>
</feature>
<protein>
    <submittedName>
        <fullName evidence="2">Uncharacterized protein</fullName>
    </submittedName>
</protein>
<dbReference type="KEGG" id="cput:CONPUDRAFT_65499"/>
<organism evidence="2 3">
    <name type="scientific">Coniophora puteana (strain RWD-64-598)</name>
    <name type="common">Brown rot fungus</name>
    <dbReference type="NCBI Taxonomy" id="741705"/>
    <lineage>
        <taxon>Eukaryota</taxon>
        <taxon>Fungi</taxon>
        <taxon>Dikarya</taxon>
        <taxon>Basidiomycota</taxon>
        <taxon>Agaricomycotina</taxon>
        <taxon>Agaricomycetes</taxon>
        <taxon>Agaricomycetidae</taxon>
        <taxon>Boletales</taxon>
        <taxon>Coniophorineae</taxon>
        <taxon>Coniophoraceae</taxon>
        <taxon>Coniophora</taxon>
    </lineage>
</organism>
<name>A0A5M3MAS1_CONPW</name>
<gene>
    <name evidence="2" type="ORF">CONPUDRAFT_65499</name>
</gene>
<dbReference type="EMBL" id="JH711588">
    <property type="protein sequence ID" value="EIW75715.1"/>
    <property type="molecule type" value="Genomic_DNA"/>
</dbReference>
<evidence type="ECO:0000313" key="3">
    <source>
        <dbReference type="Proteomes" id="UP000053558"/>
    </source>
</evidence>
<proteinExistence type="predicted"/>
<evidence type="ECO:0000256" key="1">
    <source>
        <dbReference type="SAM" id="MobiDB-lite"/>
    </source>
</evidence>
<dbReference type="OrthoDB" id="2500073at2759"/>
<feature type="non-terminal residue" evidence="2">
    <location>
        <position position="1"/>
    </location>
</feature>
<reference evidence="3" key="1">
    <citation type="journal article" date="2012" name="Science">
        <title>The Paleozoic origin of enzymatic lignin decomposition reconstructed from 31 fungal genomes.</title>
        <authorList>
            <person name="Floudas D."/>
            <person name="Binder M."/>
            <person name="Riley R."/>
            <person name="Barry K."/>
            <person name="Blanchette R.A."/>
            <person name="Henrissat B."/>
            <person name="Martinez A.T."/>
            <person name="Otillar R."/>
            <person name="Spatafora J.W."/>
            <person name="Yadav J.S."/>
            <person name="Aerts A."/>
            <person name="Benoit I."/>
            <person name="Boyd A."/>
            <person name="Carlson A."/>
            <person name="Copeland A."/>
            <person name="Coutinho P.M."/>
            <person name="de Vries R.P."/>
            <person name="Ferreira P."/>
            <person name="Findley K."/>
            <person name="Foster B."/>
            <person name="Gaskell J."/>
            <person name="Glotzer D."/>
            <person name="Gorecki P."/>
            <person name="Heitman J."/>
            <person name="Hesse C."/>
            <person name="Hori C."/>
            <person name="Igarashi K."/>
            <person name="Jurgens J.A."/>
            <person name="Kallen N."/>
            <person name="Kersten P."/>
            <person name="Kohler A."/>
            <person name="Kuees U."/>
            <person name="Kumar T.K.A."/>
            <person name="Kuo A."/>
            <person name="LaButti K."/>
            <person name="Larrondo L.F."/>
            <person name="Lindquist E."/>
            <person name="Ling A."/>
            <person name="Lombard V."/>
            <person name="Lucas S."/>
            <person name="Lundell T."/>
            <person name="Martin R."/>
            <person name="McLaughlin D.J."/>
            <person name="Morgenstern I."/>
            <person name="Morin E."/>
            <person name="Murat C."/>
            <person name="Nagy L.G."/>
            <person name="Nolan M."/>
            <person name="Ohm R.A."/>
            <person name="Patyshakuliyeva A."/>
            <person name="Rokas A."/>
            <person name="Ruiz-Duenas F.J."/>
            <person name="Sabat G."/>
            <person name="Salamov A."/>
            <person name="Samejima M."/>
            <person name="Schmutz J."/>
            <person name="Slot J.C."/>
            <person name="St John F."/>
            <person name="Stenlid J."/>
            <person name="Sun H."/>
            <person name="Sun S."/>
            <person name="Syed K."/>
            <person name="Tsang A."/>
            <person name="Wiebenga A."/>
            <person name="Young D."/>
            <person name="Pisabarro A."/>
            <person name="Eastwood D.C."/>
            <person name="Martin F."/>
            <person name="Cullen D."/>
            <person name="Grigoriev I.V."/>
            <person name="Hibbett D.S."/>
        </authorList>
    </citation>
    <scope>NUCLEOTIDE SEQUENCE [LARGE SCALE GENOMIC DNA]</scope>
    <source>
        <strain evidence="3">RWD-64-598 SS2</strain>
    </source>
</reference>
<comment type="caution">
    <text evidence="2">The sequence shown here is derived from an EMBL/GenBank/DDBJ whole genome shotgun (WGS) entry which is preliminary data.</text>
</comment>
<dbReference type="Proteomes" id="UP000053558">
    <property type="component" value="Unassembled WGS sequence"/>
</dbReference>
<dbReference type="RefSeq" id="XP_007774083.1">
    <property type="nucleotide sequence ID" value="XM_007775893.1"/>
</dbReference>
<feature type="compositionally biased region" description="Polar residues" evidence="1">
    <location>
        <begin position="68"/>
        <end position="86"/>
    </location>
</feature>
<dbReference type="GeneID" id="19208426"/>
<accession>A0A5M3MAS1</accession>
<dbReference type="AlphaFoldDB" id="A0A5M3MAS1"/>
<evidence type="ECO:0000313" key="2">
    <source>
        <dbReference type="EMBL" id="EIW75715.1"/>
    </source>
</evidence>
<feature type="region of interest" description="Disordered" evidence="1">
    <location>
        <begin position="1"/>
        <end position="111"/>
    </location>
</feature>
<feature type="compositionally biased region" description="Basic and acidic residues" evidence="1">
    <location>
        <begin position="10"/>
        <end position="67"/>
    </location>
</feature>
<sequence length="111" mass="12486">LGDKMTGLQEEIKGKVLRKPDVAQHGHDLRTGELKRRQREQDFVSKETGDESSADRDTQETNERPQERTGSSTRLDAGQERQQAATISPEGTEDAEHQRKGGNVEDQKMID</sequence>
<keyword evidence="3" id="KW-1185">Reference proteome</keyword>